<feature type="region of interest" description="Disordered" evidence="1">
    <location>
        <begin position="637"/>
        <end position="731"/>
    </location>
</feature>
<proteinExistence type="predicted"/>
<dbReference type="InterPro" id="IPR039754">
    <property type="entry name" value="Esf1"/>
</dbReference>
<feature type="compositionally biased region" description="Basic and acidic residues" evidence="1">
    <location>
        <begin position="663"/>
        <end position="675"/>
    </location>
</feature>
<feature type="region of interest" description="Disordered" evidence="1">
    <location>
        <begin position="77"/>
        <end position="223"/>
    </location>
</feature>
<dbReference type="AlphaFoldDB" id="A0A640KWL8"/>
<dbReference type="PANTHER" id="PTHR12202">
    <property type="entry name" value="ESF1 HOMOLOG"/>
    <property type="match status" value="1"/>
</dbReference>
<dbReference type="OrthoDB" id="431825at2759"/>
<keyword evidence="4" id="KW-1185">Reference proteome</keyword>
<feature type="region of interest" description="Disordered" evidence="1">
    <location>
        <begin position="522"/>
        <end position="591"/>
    </location>
</feature>
<feature type="compositionally biased region" description="Acidic residues" evidence="1">
    <location>
        <begin position="580"/>
        <end position="590"/>
    </location>
</feature>
<evidence type="ECO:0000259" key="2">
    <source>
        <dbReference type="Pfam" id="PF25121"/>
    </source>
</evidence>
<protein>
    <recommendedName>
        <fullName evidence="2">ESF1 RRM domain-containing protein</fullName>
    </recommendedName>
</protein>
<feature type="compositionally biased region" description="Low complexity" evidence="1">
    <location>
        <begin position="564"/>
        <end position="579"/>
    </location>
</feature>
<dbReference type="GO" id="GO:0003723">
    <property type="term" value="F:RNA binding"/>
    <property type="evidence" value="ECO:0007669"/>
    <property type="project" value="TreeGrafter"/>
</dbReference>
<feature type="region of interest" description="Disordered" evidence="1">
    <location>
        <begin position="777"/>
        <end position="797"/>
    </location>
</feature>
<feature type="compositionally biased region" description="Basic residues" evidence="1">
    <location>
        <begin position="78"/>
        <end position="88"/>
    </location>
</feature>
<evidence type="ECO:0000313" key="3">
    <source>
        <dbReference type="EMBL" id="GET93758.1"/>
    </source>
</evidence>
<accession>A0A640KWL8</accession>
<feature type="region of interest" description="Disordered" evidence="1">
    <location>
        <begin position="331"/>
        <end position="351"/>
    </location>
</feature>
<name>A0A640KWL8_LEITA</name>
<gene>
    <name evidence="3" type="ORF">LtaPh_3667300</name>
</gene>
<dbReference type="Proteomes" id="UP000419144">
    <property type="component" value="Unassembled WGS sequence"/>
</dbReference>
<feature type="domain" description="ESF1 RRM" evidence="2">
    <location>
        <begin position="241"/>
        <end position="316"/>
    </location>
</feature>
<dbReference type="VEuPathDB" id="TriTrypDB:LtaPh_3667300"/>
<feature type="compositionally biased region" description="Low complexity" evidence="1">
    <location>
        <begin position="178"/>
        <end position="194"/>
    </location>
</feature>
<dbReference type="GO" id="GO:0006364">
    <property type="term" value="P:rRNA processing"/>
    <property type="evidence" value="ECO:0007669"/>
    <property type="project" value="InterPro"/>
</dbReference>
<dbReference type="PANTHER" id="PTHR12202:SF0">
    <property type="entry name" value="ESF1 HOMOLOG"/>
    <property type="match status" value="1"/>
</dbReference>
<feature type="region of interest" description="Disordered" evidence="1">
    <location>
        <begin position="483"/>
        <end position="505"/>
    </location>
</feature>
<reference evidence="3" key="1">
    <citation type="submission" date="2019-11" db="EMBL/GenBank/DDBJ databases">
        <title>Leishmania tarentolae CDS.</title>
        <authorList>
            <person name="Goto Y."/>
            <person name="Yamagishi J."/>
        </authorList>
    </citation>
    <scope>NUCLEOTIDE SEQUENCE [LARGE SCALE GENOMIC DNA]</scope>
    <source>
        <strain evidence="3">Parrot Tar II</strain>
    </source>
</reference>
<feature type="compositionally biased region" description="Acidic residues" evidence="1">
    <location>
        <begin position="551"/>
        <end position="563"/>
    </location>
</feature>
<dbReference type="Pfam" id="PF25121">
    <property type="entry name" value="RRM_ESF1"/>
    <property type="match status" value="2"/>
</dbReference>
<feature type="compositionally biased region" description="Basic and acidic residues" evidence="1">
    <location>
        <begin position="646"/>
        <end position="656"/>
    </location>
</feature>
<feature type="compositionally biased region" description="Basic residues" evidence="1">
    <location>
        <begin position="688"/>
        <end position="698"/>
    </location>
</feature>
<dbReference type="EMBL" id="BLBS01000057">
    <property type="protein sequence ID" value="GET93758.1"/>
    <property type="molecule type" value="Genomic_DNA"/>
</dbReference>
<sequence>MKVLNNANAGSCRRTASRDANHNLLRFLFFFLTSIGKLNAHSMGGVLFLSFQYIHVHAHHELRILLVAAQSCTTGTHTHTHRHTKRNTMKTLQSSLRGRDGGGNYRGRSRGGHGGGRGGSGDSRFAARFTDPRFKVSAQASRHARRSTHEAVERAAQSDPRFAKHFHTTEKEQDAEASDTVSTVSSDTSEHTSSALNGSHSRTFREEGDGDMSLPREEEEALDDEAVAWVPDDVEYTEARRRVAVVNCDWDHVRAVDLYAILFHALPLGGQLLDVSVYISEFGKRMLQHEKMHGPDLWVHDGDADIATDIEHDAEEGSGGTMPEVEELPEDISEDAVSEPRSDGWTDDDPKMMTEQGEDGEWFSDGKYRRYEMDRMKYYYAVATFDSADTAAMVYNELDGMDIEASGVVLDLRYVDDQEKFENPVSRADRIPANFKPLASFKMRAVSQSKFRISWDQDDVFRHQSLQDSFTGTTEEDDLAAYLAPPDSDDEVDGNPLDQEKKAREKRNIRRRYAALLEEVGGIPEEREEDENRNGLGGNAEVSRNSIGDLSDSDVDGLDDSSDDNSINRFSDVEMGSENMSEEGDEEDEGSVMGDMEATFDMDADTKAVSLQRNTRMRQKMKAADIAKQAELKYKVRRKEMKKSKKDMLRQEREAGKAYQAAHEAEDRQKLRELMGTDDIPVKVSGKERRKAHAKQVKQRLAEERSARKKMRAANQLGVTQQVQRTRREQEAEKAVEQIDDRFKSKLLSDPRFHLEVSQKDKRVADDVVHLATTVAKARQGKRGRSEGDGKHTAAGNTVDDTVDFFLTKKKKAFK</sequence>
<feature type="domain" description="ESF1 RRM" evidence="2">
    <location>
        <begin position="347"/>
        <end position="424"/>
    </location>
</feature>
<comment type="caution">
    <text evidence="3">The sequence shown here is derived from an EMBL/GenBank/DDBJ whole genome shotgun (WGS) entry which is preliminary data.</text>
</comment>
<evidence type="ECO:0000256" key="1">
    <source>
        <dbReference type="SAM" id="MobiDB-lite"/>
    </source>
</evidence>
<evidence type="ECO:0000313" key="4">
    <source>
        <dbReference type="Proteomes" id="UP000419144"/>
    </source>
</evidence>
<dbReference type="InterPro" id="IPR056750">
    <property type="entry name" value="RRM_ESF1"/>
</dbReference>
<feature type="compositionally biased region" description="Gly residues" evidence="1">
    <location>
        <begin position="112"/>
        <end position="121"/>
    </location>
</feature>
<organism evidence="3 4">
    <name type="scientific">Leishmania tarentolae</name>
    <name type="common">Sauroleishmania tarentolae</name>
    <dbReference type="NCBI Taxonomy" id="5689"/>
    <lineage>
        <taxon>Eukaryota</taxon>
        <taxon>Discoba</taxon>
        <taxon>Euglenozoa</taxon>
        <taxon>Kinetoplastea</taxon>
        <taxon>Metakinetoplastina</taxon>
        <taxon>Trypanosomatida</taxon>
        <taxon>Trypanosomatidae</taxon>
        <taxon>Leishmaniinae</taxon>
        <taxon>Leishmania</taxon>
        <taxon>lizard Leishmania</taxon>
    </lineage>
</organism>
<feature type="compositionally biased region" description="Basic and acidic residues" evidence="1">
    <location>
        <begin position="338"/>
        <end position="351"/>
    </location>
</feature>